<accession>A0ACB8SFY1</accession>
<dbReference type="Proteomes" id="UP000814140">
    <property type="component" value="Unassembled WGS sequence"/>
</dbReference>
<reference evidence="1" key="1">
    <citation type="submission" date="2021-03" db="EMBL/GenBank/DDBJ databases">
        <authorList>
            <consortium name="DOE Joint Genome Institute"/>
            <person name="Ahrendt S."/>
            <person name="Looney B.P."/>
            <person name="Miyauchi S."/>
            <person name="Morin E."/>
            <person name="Drula E."/>
            <person name="Courty P.E."/>
            <person name="Chicoki N."/>
            <person name="Fauchery L."/>
            <person name="Kohler A."/>
            <person name="Kuo A."/>
            <person name="Labutti K."/>
            <person name="Pangilinan J."/>
            <person name="Lipzen A."/>
            <person name="Riley R."/>
            <person name="Andreopoulos W."/>
            <person name="He G."/>
            <person name="Johnson J."/>
            <person name="Barry K.W."/>
            <person name="Grigoriev I.V."/>
            <person name="Nagy L."/>
            <person name="Hibbett D."/>
            <person name="Henrissat B."/>
            <person name="Matheny P.B."/>
            <person name="Labbe J."/>
            <person name="Martin F."/>
        </authorList>
    </citation>
    <scope>NUCLEOTIDE SEQUENCE</scope>
    <source>
        <strain evidence="1">HHB10654</strain>
    </source>
</reference>
<comment type="caution">
    <text evidence="1">The sequence shown here is derived from an EMBL/GenBank/DDBJ whole genome shotgun (WGS) entry which is preliminary data.</text>
</comment>
<keyword evidence="2" id="KW-1185">Reference proteome</keyword>
<gene>
    <name evidence="1" type="ORF">BV25DRAFT_1922337</name>
</gene>
<dbReference type="EMBL" id="MU277340">
    <property type="protein sequence ID" value="KAI0054840.1"/>
    <property type="molecule type" value="Genomic_DNA"/>
</dbReference>
<reference evidence="1" key="2">
    <citation type="journal article" date="2022" name="New Phytol.">
        <title>Evolutionary transition to the ectomycorrhizal habit in the genomes of a hyperdiverse lineage of mushroom-forming fungi.</title>
        <authorList>
            <person name="Looney B."/>
            <person name="Miyauchi S."/>
            <person name="Morin E."/>
            <person name="Drula E."/>
            <person name="Courty P.E."/>
            <person name="Kohler A."/>
            <person name="Kuo A."/>
            <person name="LaButti K."/>
            <person name="Pangilinan J."/>
            <person name="Lipzen A."/>
            <person name="Riley R."/>
            <person name="Andreopoulos W."/>
            <person name="He G."/>
            <person name="Johnson J."/>
            <person name="Nolan M."/>
            <person name="Tritt A."/>
            <person name="Barry K.W."/>
            <person name="Grigoriev I.V."/>
            <person name="Nagy L.G."/>
            <person name="Hibbett D."/>
            <person name="Henrissat B."/>
            <person name="Matheny P.B."/>
            <person name="Labbe J."/>
            <person name="Martin F.M."/>
        </authorList>
    </citation>
    <scope>NUCLEOTIDE SEQUENCE</scope>
    <source>
        <strain evidence="1">HHB10654</strain>
    </source>
</reference>
<evidence type="ECO:0000313" key="1">
    <source>
        <dbReference type="EMBL" id="KAI0054840.1"/>
    </source>
</evidence>
<feature type="non-terminal residue" evidence="1">
    <location>
        <position position="462"/>
    </location>
</feature>
<name>A0ACB8SFY1_9AGAM</name>
<evidence type="ECO:0000313" key="2">
    <source>
        <dbReference type="Proteomes" id="UP000814140"/>
    </source>
</evidence>
<organism evidence="1 2">
    <name type="scientific">Artomyces pyxidatus</name>
    <dbReference type="NCBI Taxonomy" id="48021"/>
    <lineage>
        <taxon>Eukaryota</taxon>
        <taxon>Fungi</taxon>
        <taxon>Dikarya</taxon>
        <taxon>Basidiomycota</taxon>
        <taxon>Agaricomycotina</taxon>
        <taxon>Agaricomycetes</taxon>
        <taxon>Russulales</taxon>
        <taxon>Auriscalpiaceae</taxon>
        <taxon>Artomyces</taxon>
    </lineage>
</organism>
<proteinExistence type="predicted"/>
<protein>
    <submittedName>
        <fullName evidence="1">Uncharacterized protein</fullName>
    </submittedName>
</protein>
<sequence length="462" mass="51828">MPRIILYCLALPERPFSLIVDDPDNAIVEDIQTLAYNQFQLEFRRLQIGLSQIQVFLAPLDLTLDPRKTLHDRVQNFLRSEDIVPQDLFAPLSELLDPQTLNRKHVNFILQIAGPEEEAGDGLARELAQAAAKDTVAPSSISRVPKTYREEQNRHPIYNGRGGRFGPSIGLYQSAFVAFAEQMKRLDEVDVTDATEEELTSIAELMKISSEIYDKDDERVYPVAVELSKLFGVEIERKPLKESSRTADGCVDLKLRQGFEKGVLLYHEGKPEVGVDGDPGLQASLTYRDHVYQRLYTEIRNASSCPCVILALAGPHLCVLGAVLTPVPVIEPLTDYMYLGMGPRNQAQALNLVRFFRALRVLVKSLQNYYATLTPSPIPDDAALFPHPTFLPTISLADKALVDRLEYKSWFAYEGKPSDDYRRALYRGQLDGRPVVIKFCESYCADAHRLLAEAGLAPALHL</sequence>